<name>A0ABY4XC04_9SPHN</name>
<dbReference type="Pfam" id="PF07370">
    <property type="entry name" value="DUF1489"/>
    <property type="match status" value="1"/>
</dbReference>
<reference evidence="1" key="1">
    <citation type="journal article" date="2022" name="Toxins">
        <title>Genomic Analysis of Sphingopyxis sp. USTB-05 for Biodegrading Cyanobacterial Hepatotoxins.</title>
        <authorList>
            <person name="Liu C."/>
            <person name="Xu Q."/>
            <person name="Zhao Z."/>
            <person name="Zhang H."/>
            <person name="Liu X."/>
            <person name="Yin C."/>
            <person name="Liu Y."/>
            <person name="Yan H."/>
        </authorList>
    </citation>
    <scope>NUCLEOTIDE SEQUENCE</scope>
    <source>
        <strain evidence="1">NBD5</strain>
    </source>
</reference>
<dbReference type="Proteomes" id="UP001056937">
    <property type="component" value="Chromosome 1"/>
</dbReference>
<sequence length="135" mass="14592">MALHLTKVAVGLSEVDGLRARLAARVEGGLSHVTTRFRPTRADEVIGGSLFWIIKHRLVARSPIHGFGEDPEPNRIRILIAPEPILVRALPRRAHQGWRYLAADDAPPDLFGGEIAGVEAMPGALLAELSALALL</sequence>
<dbReference type="InterPro" id="IPR008320">
    <property type="entry name" value="UCP032025"/>
</dbReference>
<evidence type="ECO:0000313" key="1">
    <source>
        <dbReference type="EMBL" id="USI74388.1"/>
    </source>
</evidence>
<proteinExistence type="predicted"/>
<gene>
    <name evidence="1" type="ORF">LHA26_08045</name>
</gene>
<dbReference type="RefSeq" id="WP_252168191.1">
    <property type="nucleotide sequence ID" value="NZ_CP084930.1"/>
</dbReference>
<keyword evidence="2" id="KW-1185">Reference proteome</keyword>
<organism evidence="1 2">
    <name type="scientific">Sphingomonas morindae</name>
    <dbReference type="NCBI Taxonomy" id="1541170"/>
    <lineage>
        <taxon>Bacteria</taxon>
        <taxon>Pseudomonadati</taxon>
        <taxon>Pseudomonadota</taxon>
        <taxon>Alphaproteobacteria</taxon>
        <taxon>Sphingomonadales</taxon>
        <taxon>Sphingomonadaceae</taxon>
        <taxon>Sphingomonas</taxon>
    </lineage>
</organism>
<evidence type="ECO:0000313" key="2">
    <source>
        <dbReference type="Proteomes" id="UP001056937"/>
    </source>
</evidence>
<dbReference type="PIRSF" id="PIRSF032025">
    <property type="entry name" value="UCP032025"/>
    <property type="match status" value="1"/>
</dbReference>
<protein>
    <submittedName>
        <fullName evidence="1">DUF1489 domain-containing protein</fullName>
    </submittedName>
</protein>
<dbReference type="EMBL" id="CP084930">
    <property type="protein sequence ID" value="USI74388.1"/>
    <property type="molecule type" value="Genomic_DNA"/>
</dbReference>
<accession>A0ABY4XC04</accession>